<feature type="transmembrane region" description="Helical" evidence="1">
    <location>
        <begin position="104"/>
        <end position="123"/>
    </location>
</feature>
<keyword evidence="3" id="KW-1185">Reference proteome</keyword>
<gene>
    <name evidence="2" type="ORF">GTH32_05065</name>
</gene>
<evidence type="ECO:0008006" key="4">
    <source>
        <dbReference type="Google" id="ProtNLM"/>
    </source>
</evidence>
<feature type="transmembrane region" description="Helical" evidence="1">
    <location>
        <begin position="63"/>
        <end position="84"/>
    </location>
</feature>
<sequence>MILALFGLGMFVFGGIMLIKPMAFSNGIAKFSSKSWFHSFEIASRLIVGLLLIWQSKYSTHSLLLLVLGIVICCASIFLVVVGSTEHKRFAILTSKIGVWFRPIGVFAILSGSVLMYLGFINCGV</sequence>
<name>A0A7X5LJK6_9ALTE</name>
<evidence type="ECO:0000313" key="2">
    <source>
        <dbReference type="EMBL" id="NDV90566.1"/>
    </source>
</evidence>
<comment type="caution">
    <text evidence="2">The sequence shown here is derived from an EMBL/GenBank/DDBJ whole genome shotgun (WGS) entry which is preliminary data.</text>
</comment>
<dbReference type="AlphaFoldDB" id="A0A7X5LJK6"/>
<dbReference type="Proteomes" id="UP000470213">
    <property type="component" value="Unassembled WGS sequence"/>
</dbReference>
<evidence type="ECO:0000256" key="1">
    <source>
        <dbReference type="SAM" id="Phobius"/>
    </source>
</evidence>
<keyword evidence="1" id="KW-0472">Membrane</keyword>
<keyword evidence="1" id="KW-0812">Transmembrane</keyword>
<dbReference type="EMBL" id="JAAAWN010000005">
    <property type="protein sequence ID" value="NDV90566.1"/>
    <property type="molecule type" value="Genomic_DNA"/>
</dbReference>
<proteinExistence type="predicted"/>
<protein>
    <recommendedName>
        <fullName evidence="4">DUF4149 domain-containing protein</fullName>
    </recommendedName>
</protein>
<keyword evidence="1" id="KW-1133">Transmembrane helix</keyword>
<reference evidence="2 3" key="1">
    <citation type="submission" date="2020-01" db="EMBL/GenBank/DDBJ databases">
        <authorList>
            <person name="Chen J."/>
            <person name="Zhu S."/>
            <person name="Yang J."/>
        </authorList>
    </citation>
    <scope>NUCLEOTIDE SEQUENCE [LARGE SCALE GENOMIC DNA]</scope>
    <source>
        <strain evidence="2 3">345S023</strain>
    </source>
</reference>
<dbReference type="RefSeq" id="WP_163084160.1">
    <property type="nucleotide sequence ID" value="NZ_JAAAWN010000005.1"/>
</dbReference>
<evidence type="ECO:0000313" key="3">
    <source>
        <dbReference type="Proteomes" id="UP000470213"/>
    </source>
</evidence>
<accession>A0A7X5LJK6</accession>
<organism evidence="2 3">
    <name type="scientific">Alteromonas profundi</name>
    <dbReference type="NCBI Taxonomy" id="2696062"/>
    <lineage>
        <taxon>Bacteria</taxon>
        <taxon>Pseudomonadati</taxon>
        <taxon>Pseudomonadota</taxon>
        <taxon>Gammaproteobacteria</taxon>
        <taxon>Alteromonadales</taxon>
        <taxon>Alteromonadaceae</taxon>
        <taxon>Alteromonas/Salinimonas group</taxon>
        <taxon>Alteromonas</taxon>
    </lineage>
</organism>